<keyword evidence="1" id="KW-0472">Membrane</keyword>
<sequence length="106" mass="11463">MTATTLFLGWWGTISFIVTPFLLLNNIGRYLFCLGMSPVPSGAMPPELTDDAVERIKPHVSDLFDRLNQGEDLAAVAPIIADRAGVSPGQVALFVQAVVRAHAQQE</sequence>
<gene>
    <name evidence="2" type="ORF">FRUB_01519</name>
</gene>
<reference evidence="3" key="1">
    <citation type="submission" date="2017-06" db="EMBL/GenBank/DDBJ databases">
        <title>Genome analysis of Fimbriiglobus ruber SP5, the first member of the order Planctomycetales with confirmed chitinolytic capability.</title>
        <authorList>
            <person name="Ravin N.V."/>
            <person name="Rakitin A.L."/>
            <person name="Ivanova A.A."/>
            <person name="Beletsky A.V."/>
            <person name="Kulichevskaya I.S."/>
            <person name="Mardanov A.V."/>
            <person name="Dedysh S.N."/>
        </authorList>
    </citation>
    <scope>NUCLEOTIDE SEQUENCE [LARGE SCALE GENOMIC DNA]</scope>
    <source>
        <strain evidence="3">SP5</strain>
    </source>
</reference>
<dbReference type="OrthoDB" id="5512211at2"/>
<evidence type="ECO:0000313" key="2">
    <source>
        <dbReference type="EMBL" id="OWK45188.1"/>
    </source>
</evidence>
<proteinExistence type="predicted"/>
<dbReference type="AlphaFoldDB" id="A0A225E319"/>
<dbReference type="RefSeq" id="WP_088252953.1">
    <property type="nucleotide sequence ID" value="NZ_NIDE01000002.1"/>
</dbReference>
<accession>A0A225E319</accession>
<dbReference type="Proteomes" id="UP000214646">
    <property type="component" value="Unassembled WGS sequence"/>
</dbReference>
<organism evidence="2 3">
    <name type="scientific">Fimbriiglobus ruber</name>
    <dbReference type="NCBI Taxonomy" id="1908690"/>
    <lineage>
        <taxon>Bacteria</taxon>
        <taxon>Pseudomonadati</taxon>
        <taxon>Planctomycetota</taxon>
        <taxon>Planctomycetia</taxon>
        <taxon>Gemmatales</taxon>
        <taxon>Gemmataceae</taxon>
        <taxon>Fimbriiglobus</taxon>
    </lineage>
</organism>
<evidence type="ECO:0000313" key="3">
    <source>
        <dbReference type="Proteomes" id="UP000214646"/>
    </source>
</evidence>
<protein>
    <submittedName>
        <fullName evidence="2">Uncharacterized protein</fullName>
    </submittedName>
</protein>
<feature type="transmembrane region" description="Helical" evidence="1">
    <location>
        <begin position="6"/>
        <end position="24"/>
    </location>
</feature>
<keyword evidence="3" id="KW-1185">Reference proteome</keyword>
<comment type="caution">
    <text evidence="2">The sequence shown here is derived from an EMBL/GenBank/DDBJ whole genome shotgun (WGS) entry which is preliminary data.</text>
</comment>
<evidence type="ECO:0000256" key="1">
    <source>
        <dbReference type="SAM" id="Phobius"/>
    </source>
</evidence>
<keyword evidence="1" id="KW-1133">Transmembrane helix</keyword>
<name>A0A225E319_9BACT</name>
<keyword evidence="1" id="KW-0812">Transmembrane</keyword>
<dbReference type="EMBL" id="NIDE01000002">
    <property type="protein sequence ID" value="OWK45188.1"/>
    <property type="molecule type" value="Genomic_DNA"/>
</dbReference>